<sequence>MVGISMRDTERNILNIFKTLFDEYTLSNQRALLEIERNHHGYLSINFLHYHDSYKTNNKLVQIHEINPDSHERIKNLIIEVLRGHRKIKKGA</sequence>
<evidence type="ECO:0000313" key="1">
    <source>
        <dbReference type="EMBL" id="BAQ35655.1"/>
    </source>
</evidence>
<protein>
    <submittedName>
        <fullName evidence="1">Uncharacterized protein</fullName>
    </submittedName>
</protein>
<proteinExistence type="predicted"/>
<dbReference type="AlphaFoldDB" id="A0A0C6EXM9"/>
<reference evidence="1" key="1">
    <citation type="submission" date="2014-08" db="EMBL/GenBank/DDBJ databases">
        <title>Comparative genomics of MRSA.</title>
        <authorList>
            <person name="Yamamoto T."/>
        </authorList>
    </citation>
    <scope>NUCLEOTIDE SEQUENCE</scope>
    <source>
        <strain evidence="1">OC3</strain>
    </source>
</reference>
<dbReference type="EMBL" id="AB983236">
    <property type="protein sequence ID" value="BAQ35655.1"/>
    <property type="molecule type" value="Genomic_DNA"/>
</dbReference>
<name>A0A0C6EXM9_STAAU</name>
<organism evidence="1">
    <name type="scientific">Staphylococcus aureus</name>
    <dbReference type="NCBI Taxonomy" id="1280"/>
    <lineage>
        <taxon>Bacteria</taxon>
        <taxon>Bacillati</taxon>
        <taxon>Bacillota</taxon>
        <taxon>Bacilli</taxon>
        <taxon>Bacillales</taxon>
        <taxon>Staphylococcaceae</taxon>
        <taxon>Staphylococcus</taxon>
    </lineage>
</organism>
<accession>A0A0C6EXM9</accession>